<name>A0ABW5WV81_9STAP</name>
<keyword evidence="1" id="KW-0812">Transmembrane</keyword>
<dbReference type="PANTHER" id="PTHR34473:SF2">
    <property type="entry name" value="UPF0699 TRANSMEMBRANE PROTEIN YDBT"/>
    <property type="match status" value="1"/>
</dbReference>
<feature type="transmembrane region" description="Helical" evidence="1">
    <location>
        <begin position="43"/>
        <end position="64"/>
    </location>
</feature>
<dbReference type="PANTHER" id="PTHR34473">
    <property type="entry name" value="UPF0699 TRANSMEMBRANE PROTEIN YDBS"/>
    <property type="match status" value="1"/>
</dbReference>
<feature type="transmembrane region" description="Helical" evidence="1">
    <location>
        <begin position="12"/>
        <end position="37"/>
    </location>
</feature>
<keyword evidence="1" id="KW-1133">Transmembrane helix</keyword>
<proteinExistence type="predicted"/>
<gene>
    <name evidence="3" type="ORF">ACFSX4_09535</name>
</gene>
<dbReference type="RefSeq" id="WP_377773984.1">
    <property type="nucleotide sequence ID" value="NZ_JBHUOQ010000003.1"/>
</dbReference>
<keyword evidence="4" id="KW-1185">Reference proteome</keyword>
<evidence type="ECO:0000256" key="1">
    <source>
        <dbReference type="SAM" id="Phobius"/>
    </source>
</evidence>
<keyword evidence="1" id="KW-0472">Membrane</keyword>
<reference evidence="4" key="1">
    <citation type="journal article" date="2019" name="Int. J. Syst. Evol. Microbiol.">
        <title>The Global Catalogue of Microorganisms (GCM) 10K type strain sequencing project: providing services to taxonomists for standard genome sequencing and annotation.</title>
        <authorList>
            <consortium name="The Broad Institute Genomics Platform"/>
            <consortium name="The Broad Institute Genome Sequencing Center for Infectious Disease"/>
            <person name="Wu L."/>
            <person name="Ma J."/>
        </authorList>
    </citation>
    <scope>NUCLEOTIDE SEQUENCE [LARGE SCALE GENOMIC DNA]</scope>
    <source>
        <strain evidence="4">KCTC 33575</strain>
    </source>
</reference>
<dbReference type="Pfam" id="PF03703">
    <property type="entry name" value="bPH_2"/>
    <property type="match status" value="1"/>
</dbReference>
<evidence type="ECO:0000313" key="3">
    <source>
        <dbReference type="EMBL" id="MFD2830705.1"/>
    </source>
</evidence>
<protein>
    <submittedName>
        <fullName evidence="3">PH domain-containing protein</fullName>
    </submittedName>
</protein>
<feature type="domain" description="YdbS-like PH" evidence="2">
    <location>
        <begin position="69"/>
        <end position="144"/>
    </location>
</feature>
<sequence>MKKISPKAIKLWRIKSLISAGIILLIGIILLVVSLYFWDFLPWWVSLIVFGIFIYTIIVHVWILPKLKYRYFRYGVIDEEIRVHQGIFFKSRVAVPLFRVQNIDTTVGPIMRSMNLTGISLKTSAERVYIPELYDAEAEELRSLIRTLINESTGKKI</sequence>
<organism evidence="3 4">
    <name type="scientific">Corticicoccus populi</name>
    <dbReference type="NCBI Taxonomy" id="1812821"/>
    <lineage>
        <taxon>Bacteria</taxon>
        <taxon>Bacillati</taxon>
        <taxon>Bacillota</taxon>
        <taxon>Bacilli</taxon>
        <taxon>Bacillales</taxon>
        <taxon>Staphylococcaceae</taxon>
        <taxon>Corticicoccus</taxon>
    </lineage>
</organism>
<dbReference type="Proteomes" id="UP001597519">
    <property type="component" value="Unassembled WGS sequence"/>
</dbReference>
<dbReference type="InterPro" id="IPR005182">
    <property type="entry name" value="YdbS-like_PH"/>
</dbReference>
<evidence type="ECO:0000259" key="2">
    <source>
        <dbReference type="Pfam" id="PF03703"/>
    </source>
</evidence>
<evidence type="ECO:0000313" key="4">
    <source>
        <dbReference type="Proteomes" id="UP001597519"/>
    </source>
</evidence>
<accession>A0ABW5WV81</accession>
<dbReference type="EMBL" id="JBHUOQ010000003">
    <property type="protein sequence ID" value="MFD2830705.1"/>
    <property type="molecule type" value="Genomic_DNA"/>
</dbReference>
<comment type="caution">
    <text evidence="3">The sequence shown here is derived from an EMBL/GenBank/DDBJ whole genome shotgun (WGS) entry which is preliminary data.</text>
</comment>